<evidence type="ECO:0000313" key="2">
    <source>
        <dbReference type="EMBL" id="QQR35031.1"/>
    </source>
</evidence>
<evidence type="ECO:0000313" key="3">
    <source>
        <dbReference type="Proteomes" id="UP000595460"/>
    </source>
</evidence>
<feature type="compositionally biased region" description="Basic and acidic residues" evidence="1">
    <location>
        <begin position="1"/>
        <end position="11"/>
    </location>
</feature>
<organism evidence="2 3">
    <name type="scientific">Devosia oryziradicis</name>
    <dbReference type="NCBI Taxonomy" id="2801335"/>
    <lineage>
        <taxon>Bacteria</taxon>
        <taxon>Pseudomonadati</taxon>
        <taxon>Pseudomonadota</taxon>
        <taxon>Alphaproteobacteria</taxon>
        <taxon>Hyphomicrobiales</taxon>
        <taxon>Devosiaceae</taxon>
        <taxon>Devosia</taxon>
    </lineage>
</organism>
<proteinExistence type="predicted"/>
<keyword evidence="3" id="KW-1185">Reference proteome</keyword>
<feature type="compositionally biased region" description="Pro residues" evidence="1">
    <location>
        <begin position="48"/>
        <end position="60"/>
    </location>
</feature>
<sequence>MVDRPDTEKNKAAPPEPVPPMPAALPTGDAERPHTSPLRQGEKEPVDPNLPPEPSNDPNP</sequence>
<reference evidence="2 3" key="1">
    <citation type="submission" date="2021-01" db="EMBL/GenBank/DDBJ databases">
        <title>Genome seq and assembly of Devosia sp. G19.</title>
        <authorList>
            <person name="Chhetri G."/>
        </authorList>
    </citation>
    <scope>NUCLEOTIDE SEQUENCE [LARGE SCALE GENOMIC DNA]</scope>
    <source>
        <strain evidence="2 3">G19</strain>
    </source>
</reference>
<name>A0ABX7BTC1_9HYPH</name>
<feature type="region of interest" description="Disordered" evidence="1">
    <location>
        <begin position="1"/>
        <end position="60"/>
    </location>
</feature>
<feature type="compositionally biased region" description="Basic and acidic residues" evidence="1">
    <location>
        <begin position="29"/>
        <end position="46"/>
    </location>
</feature>
<evidence type="ECO:0000256" key="1">
    <source>
        <dbReference type="SAM" id="MobiDB-lite"/>
    </source>
</evidence>
<dbReference type="Proteomes" id="UP000595460">
    <property type="component" value="Chromosome"/>
</dbReference>
<dbReference type="EMBL" id="CP068047">
    <property type="protein sequence ID" value="QQR35031.1"/>
    <property type="molecule type" value="Genomic_DNA"/>
</dbReference>
<protein>
    <submittedName>
        <fullName evidence="2">Uncharacterized protein</fullName>
    </submittedName>
</protein>
<feature type="compositionally biased region" description="Pro residues" evidence="1">
    <location>
        <begin position="14"/>
        <end position="23"/>
    </location>
</feature>
<dbReference type="RefSeq" id="WP_201653855.1">
    <property type="nucleotide sequence ID" value="NZ_CP068047.1"/>
</dbReference>
<gene>
    <name evidence="2" type="ORF">JI749_11655</name>
</gene>
<accession>A0ABX7BTC1</accession>